<keyword evidence="5" id="KW-1185">Reference proteome</keyword>
<dbReference type="Proteomes" id="UP000004994">
    <property type="component" value="Chromosome 12"/>
</dbReference>
<reference evidence="4" key="2">
    <citation type="submission" date="2019-01" db="UniProtKB">
        <authorList>
            <consortium name="EnsemblPlants"/>
        </authorList>
    </citation>
    <scope>IDENTIFICATION</scope>
    <source>
        <strain evidence="4">cv. Heinz 1706</strain>
    </source>
</reference>
<dbReference type="Pfam" id="PF14309">
    <property type="entry name" value="DUF4378"/>
    <property type="match status" value="1"/>
</dbReference>
<accession>A0A3Q7J2B8</accession>
<dbReference type="InParanoid" id="A0A3Q7J2B8"/>
<dbReference type="AlphaFoldDB" id="A0A3Q7J2B8"/>
<dbReference type="EnsemblPlants" id="Solyc12g007140.2.1">
    <property type="protein sequence ID" value="Solyc12g007140.2.1"/>
    <property type="gene ID" value="Solyc12g007140.2"/>
</dbReference>
<feature type="compositionally biased region" description="Polar residues" evidence="1">
    <location>
        <begin position="420"/>
        <end position="429"/>
    </location>
</feature>
<dbReference type="OrthoDB" id="1079501at2759"/>
<evidence type="ECO:0000313" key="5">
    <source>
        <dbReference type="Proteomes" id="UP000004994"/>
    </source>
</evidence>
<feature type="domain" description="DUF3741" evidence="3">
    <location>
        <begin position="200"/>
        <end position="222"/>
    </location>
</feature>
<dbReference type="RefSeq" id="XP_004251611.1">
    <property type="nucleotide sequence ID" value="XM_004251563.5"/>
</dbReference>
<dbReference type="GeneID" id="101251359"/>
<feature type="region of interest" description="Disordered" evidence="1">
    <location>
        <begin position="321"/>
        <end position="487"/>
    </location>
</feature>
<dbReference type="Gramene" id="Solyc12g007140.2.1">
    <property type="protein sequence ID" value="Solyc12g007140.2.1"/>
    <property type="gene ID" value="Solyc12g007140.2"/>
</dbReference>
<evidence type="ECO:0000259" key="3">
    <source>
        <dbReference type="Pfam" id="PF14383"/>
    </source>
</evidence>
<dbReference type="OMA" id="GWRNGFS"/>
<organism evidence="4">
    <name type="scientific">Solanum lycopersicum</name>
    <name type="common">Tomato</name>
    <name type="synonym">Lycopersicon esculentum</name>
    <dbReference type="NCBI Taxonomy" id="4081"/>
    <lineage>
        <taxon>Eukaryota</taxon>
        <taxon>Viridiplantae</taxon>
        <taxon>Streptophyta</taxon>
        <taxon>Embryophyta</taxon>
        <taxon>Tracheophyta</taxon>
        <taxon>Spermatophyta</taxon>
        <taxon>Magnoliopsida</taxon>
        <taxon>eudicotyledons</taxon>
        <taxon>Gunneridae</taxon>
        <taxon>Pentapetalae</taxon>
        <taxon>asterids</taxon>
        <taxon>lamiids</taxon>
        <taxon>Solanales</taxon>
        <taxon>Solanaceae</taxon>
        <taxon>Solanoideae</taxon>
        <taxon>Solaneae</taxon>
        <taxon>Solanum</taxon>
        <taxon>Solanum subgen. Lycopersicon</taxon>
    </lineage>
</organism>
<proteinExistence type="predicted"/>
<dbReference type="InterPro" id="IPR025486">
    <property type="entry name" value="DUF4378"/>
</dbReference>
<evidence type="ECO:0008006" key="6">
    <source>
        <dbReference type="Google" id="ProtNLM"/>
    </source>
</evidence>
<name>A0A3Q7J2B8_SOLLC</name>
<dbReference type="STRING" id="4081.A0A3Q7J2B8"/>
<feature type="domain" description="DUF4378" evidence="2">
    <location>
        <begin position="617"/>
        <end position="736"/>
    </location>
</feature>
<feature type="compositionally biased region" description="Basic and acidic residues" evidence="1">
    <location>
        <begin position="393"/>
        <end position="406"/>
    </location>
</feature>
<evidence type="ECO:0000313" key="4">
    <source>
        <dbReference type="EnsemblPlants" id="Solyc12g007140.2.1"/>
    </source>
</evidence>
<evidence type="ECO:0000256" key="1">
    <source>
        <dbReference type="SAM" id="MobiDB-lite"/>
    </source>
</evidence>
<dbReference type="InterPro" id="IPR032795">
    <property type="entry name" value="DUF3741-assoc"/>
</dbReference>
<feature type="compositionally biased region" description="Polar residues" evidence="1">
    <location>
        <begin position="376"/>
        <end position="389"/>
    </location>
</feature>
<sequence length="744" mass="83749">MYRSFVTCDDPKGVIEGKTIKKSKIDLQNIEDHKVSKDFARDLLKGAFDLQESLVMLGKLQEASEYVTGLRKRESDATGVGKTKSERLVADHRYNNNKDEFGKSSLSVDRSRDCYDELREVIRDSLARQNLLPPCCASEKARSGRRKIDLYQDFPSTSFTSLSETSMEKACVADARKLVMSPELPSTSSSQFASFDCSRDKEKPKVPNLIARLMGLEEIPSTPLHQKQLEKDMIFKPTRPIFEIDLPKAKKLSVINQKADPKRRTLDGIIETMQFKGLLRCKSNNVISHQLKSSAADAPPIVIMRPVYAPEVQAERFSTSIRDENPLDTKNSFGKRNLKEESAPVNFTVHRKMHTRNIQKSSCIPEKGSKDHNEETLSLTKNRASSPGRTKQPKKEVIDKRVERTQRAPGAKRSGEMKNVSPNNTTKVQDQSKRTTAKVTKPEKKSNVPEKLVASQRSADSKRITAVVSQNSRNRKKNVKTDKSVKSSSIVPVVENMEHNCEQDSDITVTNLTSSEEPPCEEVAEISKSVVTDNLKNGECSATESTMTLIQCDHNIPLMEHTRYQIRQDSTEKEFLKSRATTRHILLSNESFLSRAEELFDTDAWEPTVWKTVSVENEMPNSTLVLDCANELLENKRSQSALTISKSPVNMSRVSISFDKLLNEICDAIEVLRSHTKVDANILSVDTLYALHERDLSCNGVISTTWDLGWRNAFTLDEVEQIVTDIEKHVVNGIIDDALTELTL</sequence>
<reference evidence="4" key="1">
    <citation type="journal article" date="2012" name="Nature">
        <title>The tomato genome sequence provides insights into fleshy fruit evolution.</title>
        <authorList>
            <consortium name="Tomato Genome Consortium"/>
        </authorList>
    </citation>
    <scope>NUCLEOTIDE SEQUENCE [LARGE SCALE GENOMIC DNA]</scope>
    <source>
        <strain evidence="4">cv. Heinz 1706</strain>
    </source>
</reference>
<dbReference type="PANTHER" id="PTHR34282">
    <property type="entry name" value="OS01G0228800 PROTEIN-RELATED"/>
    <property type="match status" value="1"/>
</dbReference>
<evidence type="ECO:0000259" key="2">
    <source>
        <dbReference type="Pfam" id="PF14309"/>
    </source>
</evidence>
<gene>
    <name evidence="4" type="primary">TRM30/34b</name>
</gene>
<dbReference type="FunCoup" id="A0A3Q7J2B8">
    <property type="interactions" value="432"/>
</dbReference>
<dbReference type="Pfam" id="PF14383">
    <property type="entry name" value="VARLMGL"/>
    <property type="match status" value="1"/>
</dbReference>
<dbReference type="KEGG" id="sly:101251359"/>
<dbReference type="PaxDb" id="4081-Solyc12g007140.1.1"/>
<protein>
    <recommendedName>
        <fullName evidence="6">DUF3741 domain-containing protein</fullName>
    </recommendedName>
</protein>
<dbReference type="PANTHER" id="PTHR34282:SF2">
    <property type="entry name" value="DUF3741 DOMAIN-CONTAINING PROTEIN"/>
    <property type="match status" value="1"/>
</dbReference>